<dbReference type="Gene3D" id="3.30.565.10">
    <property type="entry name" value="Histidine kinase-like ATPase, C-terminal domain"/>
    <property type="match status" value="1"/>
</dbReference>
<dbReference type="HOGENOM" id="CLU_090336_0_0_11"/>
<dbReference type="eggNOG" id="COG2172">
    <property type="taxonomic scope" value="Bacteria"/>
</dbReference>
<dbReference type="OrthoDB" id="3534907at2"/>
<dbReference type="AlphaFoldDB" id="Q2JAE6"/>
<dbReference type="PANTHER" id="PTHR35526:SF3">
    <property type="entry name" value="ANTI-SIGMA-F FACTOR RSBW"/>
    <property type="match status" value="1"/>
</dbReference>
<dbReference type="InterPro" id="IPR050267">
    <property type="entry name" value="Anti-sigma-factor_SerPK"/>
</dbReference>
<dbReference type="PANTHER" id="PTHR35526">
    <property type="entry name" value="ANTI-SIGMA-F FACTOR RSBW-RELATED"/>
    <property type="match status" value="1"/>
</dbReference>
<accession>Q2JAE6</accession>
<keyword evidence="3" id="KW-0808">Transferase</keyword>
<evidence type="ECO:0000259" key="2">
    <source>
        <dbReference type="Pfam" id="PF13581"/>
    </source>
</evidence>
<dbReference type="GO" id="GO:0004674">
    <property type="term" value="F:protein serine/threonine kinase activity"/>
    <property type="evidence" value="ECO:0007669"/>
    <property type="project" value="UniProtKB-KW"/>
</dbReference>
<sequence length="197" mass="21763">MTGTQRLRPAVYVEVYRAPATAASVGDIRRHVVELVQQRGAEDCAYTAELIVSELATNAVKASETARQPMIAVRTSFIGRLLTVEVWDGSPALPEARPTDLDSEGGLGLLLVDELAQRWSYYLTKLGKVVWAEIPLPEPVAVDNLSGPKQTDLPRRELLTGLRTRLSDFSADFVTDMATLRRVVDRLRALDDWTTGE</sequence>
<evidence type="ECO:0000256" key="1">
    <source>
        <dbReference type="ARBA" id="ARBA00022527"/>
    </source>
</evidence>
<dbReference type="PhylomeDB" id="Q2JAE6"/>
<gene>
    <name evidence="3" type="ordered locus">Francci3_2379</name>
</gene>
<evidence type="ECO:0000313" key="4">
    <source>
        <dbReference type="Proteomes" id="UP000001937"/>
    </source>
</evidence>
<proteinExistence type="predicted"/>
<dbReference type="SUPFAM" id="SSF55874">
    <property type="entry name" value="ATPase domain of HSP90 chaperone/DNA topoisomerase II/histidine kinase"/>
    <property type="match status" value="1"/>
</dbReference>
<keyword evidence="4" id="KW-1185">Reference proteome</keyword>
<evidence type="ECO:0000313" key="3">
    <source>
        <dbReference type="EMBL" id="ABD11746.1"/>
    </source>
</evidence>
<dbReference type="EMBL" id="CP000249">
    <property type="protein sequence ID" value="ABD11746.1"/>
    <property type="molecule type" value="Genomic_DNA"/>
</dbReference>
<dbReference type="RefSeq" id="WP_011436791.1">
    <property type="nucleotide sequence ID" value="NC_007777.1"/>
</dbReference>
<protein>
    <submittedName>
        <fullName evidence="3">Serine/threonine kinaseanti-sigma factor</fullName>
    </submittedName>
</protein>
<organism evidence="3 4">
    <name type="scientific">Frankia casuarinae (strain DSM 45818 / CECT 9043 / HFP020203 / CcI3)</name>
    <dbReference type="NCBI Taxonomy" id="106370"/>
    <lineage>
        <taxon>Bacteria</taxon>
        <taxon>Bacillati</taxon>
        <taxon>Actinomycetota</taxon>
        <taxon>Actinomycetes</taxon>
        <taxon>Frankiales</taxon>
        <taxon>Frankiaceae</taxon>
        <taxon>Frankia</taxon>
    </lineage>
</organism>
<dbReference type="Proteomes" id="UP000001937">
    <property type="component" value="Chromosome"/>
</dbReference>
<dbReference type="InterPro" id="IPR003594">
    <property type="entry name" value="HATPase_dom"/>
</dbReference>
<feature type="domain" description="Histidine kinase/HSP90-like ATPase" evidence="2">
    <location>
        <begin position="19"/>
        <end position="132"/>
    </location>
</feature>
<dbReference type="InterPro" id="IPR036890">
    <property type="entry name" value="HATPase_C_sf"/>
</dbReference>
<dbReference type="Pfam" id="PF13581">
    <property type="entry name" value="HATPase_c_2"/>
    <property type="match status" value="1"/>
</dbReference>
<dbReference type="CDD" id="cd16936">
    <property type="entry name" value="HATPase_RsbW-like"/>
    <property type="match status" value="1"/>
</dbReference>
<keyword evidence="1" id="KW-0723">Serine/threonine-protein kinase</keyword>
<reference evidence="3 4" key="1">
    <citation type="journal article" date="2007" name="Genome Res.">
        <title>Genome characteristics of facultatively symbiotic Frankia sp. strains reflect host range and host plant biogeography.</title>
        <authorList>
            <person name="Normand P."/>
            <person name="Lapierre P."/>
            <person name="Tisa L.S."/>
            <person name="Gogarten J.P."/>
            <person name="Alloisio N."/>
            <person name="Bagnarol E."/>
            <person name="Bassi C.A."/>
            <person name="Berry A.M."/>
            <person name="Bickhart D.M."/>
            <person name="Choisne N."/>
            <person name="Couloux A."/>
            <person name="Cournoyer B."/>
            <person name="Cruveiller S."/>
            <person name="Daubin V."/>
            <person name="Demange N."/>
            <person name="Francino M.P."/>
            <person name="Goltsman E."/>
            <person name="Huang Y."/>
            <person name="Kopp O.R."/>
            <person name="Labarre L."/>
            <person name="Lapidus A."/>
            <person name="Lavire C."/>
            <person name="Marechal J."/>
            <person name="Martinez M."/>
            <person name="Mastronunzio J.E."/>
            <person name="Mullin B.C."/>
            <person name="Niemann J."/>
            <person name="Pujic P."/>
            <person name="Rawnsley T."/>
            <person name="Rouy Z."/>
            <person name="Schenowitz C."/>
            <person name="Sellstedt A."/>
            <person name="Tavares F."/>
            <person name="Tomkins J.P."/>
            <person name="Vallenet D."/>
            <person name="Valverde C."/>
            <person name="Wall L.G."/>
            <person name="Wang Y."/>
            <person name="Medigue C."/>
            <person name="Benson D.R."/>
        </authorList>
    </citation>
    <scope>NUCLEOTIDE SEQUENCE [LARGE SCALE GENOMIC DNA]</scope>
    <source>
        <strain evidence="4">DSM 45818 / CECT 9043 / CcI3</strain>
    </source>
</reference>
<dbReference type="STRING" id="106370.Francci3_2379"/>
<dbReference type="KEGG" id="fra:Francci3_2379"/>
<keyword evidence="3" id="KW-0418">Kinase</keyword>
<name>Q2JAE6_FRACC</name>